<reference evidence="4" key="2">
    <citation type="submission" date="2020-09" db="EMBL/GenBank/DDBJ databases">
        <authorList>
            <person name="Sun Q."/>
            <person name="Zhou Y."/>
        </authorList>
    </citation>
    <scope>NUCLEOTIDE SEQUENCE</scope>
    <source>
        <strain evidence="4">CGMCC 4.7398</strain>
    </source>
</reference>
<dbReference type="Pfam" id="PF02129">
    <property type="entry name" value="Peptidase_S15"/>
    <property type="match status" value="1"/>
</dbReference>
<dbReference type="InterPro" id="IPR000383">
    <property type="entry name" value="Xaa-Pro-like_dom"/>
</dbReference>
<evidence type="ECO:0000313" key="5">
    <source>
        <dbReference type="Proteomes" id="UP000627369"/>
    </source>
</evidence>
<proteinExistence type="predicted"/>
<accession>A0A919KUK7</accession>
<dbReference type="SMART" id="SM00939">
    <property type="entry name" value="PepX_C"/>
    <property type="match status" value="1"/>
</dbReference>
<reference evidence="4" key="1">
    <citation type="journal article" date="2014" name="Int. J. Syst. Evol. Microbiol.">
        <title>Complete genome sequence of Corynebacterium casei LMG S-19264T (=DSM 44701T), isolated from a smear-ripened cheese.</title>
        <authorList>
            <consortium name="US DOE Joint Genome Institute (JGI-PGF)"/>
            <person name="Walter F."/>
            <person name="Albersmeier A."/>
            <person name="Kalinowski J."/>
            <person name="Ruckert C."/>
        </authorList>
    </citation>
    <scope>NUCLEOTIDE SEQUENCE</scope>
    <source>
        <strain evidence="4">CGMCC 4.7398</strain>
    </source>
</reference>
<dbReference type="InterPro" id="IPR029058">
    <property type="entry name" value="AB_hydrolase_fold"/>
</dbReference>
<dbReference type="InterPro" id="IPR005674">
    <property type="entry name" value="CocE/Ser_esterase"/>
</dbReference>
<dbReference type="Gene3D" id="2.60.120.260">
    <property type="entry name" value="Galactose-binding domain-like"/>
    <property type="match status" value="1"/>
</dbReference>
<organism evidence="4 5">
    <name type="scientific">Promicromonospora soli</name>
    <dbReference type="NCBI Taxonomy" id="2035533"/>
    <lineage>
        <taxon>Bacteria</taxon>
        <taxon>Bacillati</taxon>
        <taxon>Actinomycetota</taxon>
        <taxon>Actinomycetes</taxon>
        <taxon>Micrococcales</taxon>
        <taxon>Promicromonosporaceae</taxon>
        <taxon>Promicromonospora</taxon>
    </lineage>
</organism>
<evidence type="ECO:0000259" key="3">
    <source>
        <dbReference type="SMART" id="SM00939"/>
    </source>
</evidence>
<evidence type="ECO:0000313" key="4">
    <source>
        <dbReference type="EMBL" id="GHH73168.1"/>
    </source>
</evidence>
<dbReference type="InterPro" id="IPR013736">
    <property type="entry name" value="Xaa-Pro_dipept_C"/>
</dbReference>
<dbReference type="GO" id="GO:0008239">
    <property type="term" value="F:dipeptidyl-peptidase activity"/>
    <property type="evidence" value="ECO:0007669"/>
    <property type="project" value="InterPro"/>
</dbReference>
<dbReference type="InterPro" id="IPR050585">
    <property type="entry name" value="Xaa-Pro_dipeptidyl-ppase/CocE"/>
</dbReference>
<feature type="domain" description="Xaa-Pro dipeptidyl-peptidase C-terminal" evidence="3">
    <location>
        <begin position="315"/>
        <end position="549"/>
    </location>
</feature>
<protein>
    <submittedName>
        <fullName evidence="4">Acyl esterase</fullName>
    </submittedName>
</protein>
<dbReference type="Proteomes" id="UP000627369">
    <property type="component" value="Unassembled WGS sequence"/>
</dbReference>
<dbReference type="Pfam" id="PF08530">
    <property type="entry name" value="PepX_C"/>
    <property type="match status" value="1"/>
</dbReference>
<dbReference type="Gene3D" id="1.10.3020.20">
    <property type="match status" value="1"/>
</dbReference>
<dbReference type="NCBIfam" id="TIGR00976">
    <property type="entry name" value="CocE_NonD"/>
    <property type="match status" value="2"/>
</dbReference>
<dbReference type="PANTHER" id="PTHR43056:SF10">
    <property type="entry name" value="COCE_NOND FAMILY, PUTATIVE (AFU_ORTHOLOGUE AFUA_7G00600)-RELATED"/>
    <property type="match status" value="1"/>
</dbReference>
<dbReference type="SUPFAM" id="SSF53474">
    <property type="entry name" value="alpha/beta-Hydrolases"/>
    <property type="match status" value="1"/>
</dbReference>
<evidence type="ECO:0000256" key="1">
    <source>
        <dbReference type="ARBA" id="ARBA00022801"/>
    </source>
</evidence>
<gene>
    <name evidence="4" type="ORF">GCM10017772_23900</name>
</gene>
<sequence>MRVRPAGHLIEVSEDRPHAGGTGLGTSTRHIEDGVLLEQDVEIPARDGTRLRANVFRPDDAERRPVVASVTPYGKDLMPNQIGMAFMRISGVRFGRLAHSRWTSFEAPDPLFWTRAGYVVIQADVRGMHSSPGSAGLLTRRDADDYEDVITWAAEQPWSTGDVALCGVSYLAMSQWRVAGRRPPALRAIIPWEGATDLLREFGYQDGIPETRFIKVWWRFRMRRGRHIGGHMVENFPRDRDKHPLDDAYWAAKRPALERIEVPALVGAGWGDHGLHTRGSIVGFERMASERKWLYTHGGRKWETFYSEEAKQHQRRFLDHVVKGEDNGWADQPRVRLETRRTRDDRPVRYVDAWPVPADHRPLYLTADGRLAPAPPAEAGSVTYRGEGHRPGDRASFSYRFEQETELTGGMNLVLWVSTDGDDLDLFAVIRKFDAAGRHVPFFGYNGFADDAVAKGWLRASHRELDPERSRPDRPWHTHAREERLLPGQIVPVEIEILPSSTVFEAGSQLRVDVLGHDADRYPGFRHRRNRNRGRHHIHVGGRYDSRLVVPVVSRPG</sequence>
<dbReference type="EMBL" id="BNAS01000003">
    <property type="protein sequence ID" value="GHH73168.1"/>
    <property type="molecule type" value="Genomic_DNA"/>
</dbReference>
<name>A0A919KUK7_9MICO</name>
<dbReference type="SUPFAM" id="SSF49785">
    <property type="entry name" value="Galactose-binding domain-like"/>
    <property type="match status" value="1"/>
</dbReference>
<dbReference type="InterPro" id="IPR008979">
    <property type="entry name" value="Galactose-bd-like_sf"/>
</dbReference>
<keyword evidence="5" id="KW-1185">Reference proteome</keyword>
<evidence type="ECO:0000256" key="2">
    <source>
        <dbReference type="SAM" id="MobiDB-lite"/>
    </source>
</evidence>
<dbReference type="PANTHER" id="PTHR43056">
    <property type="entry name" value="PEPTIDASE S9 PROLYL OLIGOPEPTIDASE"/>
    <property type="match status" value="1"/>
</dbReference>
<dbReference type="AlphaFoldDB" id="A0A919KUK7"/>
<comment type="caution">
    <text evidence="4">The sequence shown here is derived from an EMBL/GenBank/DDBJ whole genome shotgun (WGS) entry which is preliminary data.</text>
</comment>
<feature type="region of interest" description="Disordered" evidence="2">
    <location>
        <begin position="1"/>
        <end position="28"/>
    </location>
</feature>
<dbReference type="Gene3D" id="3.40.50.1820">
    <property type="entry name" value="alpha/beta hydrolase"/>
    <property type="match status" value="1"/>
</dbReference>
<keyword evidence="1" id="KW-0378">Hydrolase</keyword>